<evidence type="ECO:0000313" key="2">
    <source>
        <dbReference type="Proteomes" id="UP000244005"/>
    </source>
</evidence>
<dbReference type="Proteomes" id="UP000244005">
    <property type="component" value="Unassembled WGS sequence"/>
</dbReference>
<sequence length="140" mass="15633">MNEREALLRCRSDRPGHLNGKGSVPVLVVASRGRENPAPSCRRSSCRLGGWHRHLSRHVPVCRRLLARHSLAVPFRRKVVEVSRGRTPAASRCSHLHSARNRIDARRAFTVEKPCAAVCAMRPNIDVPTFNCTLSTGLRL</sequence>
<name>A0A2R6XE50_MARPO</name>
<gene>
    <name evidence="1" type="ORF">MARPO_0020s0048</name>
</gene>
<accession>A0A2R6XE50</accession>
<keyword evidence="2" id="KW-1185">Reference proteome</keyword>
<proteinExistence type="predicted"/>
<dbReference type="Gramene" id="Mp4g22860.1">
    <property type="protein sequence ID" value="Mp4g22860.1.cds1"/>
    <property type="gene ID" value="Mp4g22860"/>
</dbReference>
<dbReference type="AlphaFoldDB" id="A0A2R6XE50"/>
<evidence type="ECO:0000313" key="1">
    <source>
        <dbReference type="EMBL" id="PTQ44380.1"/>
    </source>
</evidence>
<protein>
    <submittedName>
        <fullName evidence="1">Uncharacterized protein</fullName>
    </submittedName>
</protein>
<reference evidence="2" key="1">
    <citation type="journal article" date="2017" name="Cell">
        <title>Insights into land plant evolution garnered from the Marchantia polymorpha genome.</title>
        <authorList>
            <person name="Bowman J.L."/>
            <person name="Kohchi T."/>
            <person name="Yamato K.T."/>
            <person name="Jenkins J."/>
            <person name="Shu S."/>
            <person name="Ishizaki K."/>
            <person name="Yamaoka S."/>
            <person name="Nishihama R."/>
            <person name="Nakamura Y."/>
            <person name="Berger F."/>
            <person name="Adam C."/>
            <person name="Aki S.S."/>
            <person name="Althoff F."/>
            <person name="Araki T."/>
            <person name="Arteaga-Vazquez M.A."/>
            <person name="Balasubrmanian S."/>
            <person name="Barry K."/>
            <person name="Bauer D."/>
            <person name="Boehm C.R."/>
            <person name="Briginshaw L."/>
            <person name="Caballero-Perez J."/>
            <person name="Catarino B."/>
            <person name="Chen F."/>
            <person name="Chiyoda S."/>
            <person name="Chovatia M."/>
            <person name="Davies K.M."/>
            <person name="Delmans M."/>
            <person name="Demura T."/>
            <person name="Dierschke T."/>
            <person name="Dolan L."/>
            <person name="Dorantes-Acosta A.E."/>
            <person name="Eklund D.M."/>
            <person name="Florent S.N."/>
            <person name="Flores-Sandoval E."/>
            <person name="Fujiyama A."/>
            <person name="Fukuzawa H."/>
            <person name="Galik B."/>
            <person name="Grimanelli D."/>
            <person name="Grimwood J."/>
            <person name="Grossniklaus U."/>
            <person name="Hamada T."/>
            <person name="Haseloff J."/>
            <person name="Hetherington A.J."/>
            <person name="Higo A."/>
            <person name="Hirakawa Y."/>
            <person name="Hundley H.N."/>
            <person name="Ikeda Y."/>
            <person name="Inoue K."/>
            <person name="Inoue S.I."/>
            <person name="Ishida S."/>
            <person name="Jia Q."/>
            <person name="Kakita M."/>
            <person name="Kanazawa T."/>
            <person name="Kawai Y."/>
            <person name="Kawashima T."/>
            <person name="Kennedy M."/>
            <person name="Kinose K."/>
            <person name="Kinoshita T."/>
            <person name="Kohara Y."/>
            <person name="Koide E."/>
            <person name="Komatsu K."/>
            <person name="Kopischke S."/>
            <person name="Kubo M."/>
            <person name="Kyozuka J."/>
            <person name="Lagercrantz U."/>
            <person name="Lin S.S."/>
            <person name="Lindquist E."/>
            <person name="Lipzen A.M."/>
            <person name="Lu C.W."/>
            <person name="De Luna E."/>
            <person name="Martienssen R.A."/>
            <person name="Minamino N."/>
            <person name="Mizutani M."/>
            <person name="Mizutani M."/>
            <person name="Mochizuki N."/>
            <person name="Monte I."/>
            <person name="Mosher R."/>
            <person name="Nagasaki H."/>
            <person name="Nakagami H."/>
            <person name="Naramoto S."/>
            <person name="Nishitani K."/>
            <person name="Ohtani M."/>
            <person name="Okamoto T."/>
            <person name="Okumura M."/>
            <person name="Phillips J."/>
            <person name="Pollak B."/>
            <person name="Reinders A."/>
            <person name="Rovekamp M."/>
            <person name="Sano R."/>
            <person name="Sawa S."/>
            <person name="Schmid M.W."/>
            <person name="Shirakawa M."/>
            <person name="Solano R."/>
            <person name="Spunde A."/>
            <person name="Suetsugu N."/>
            <person name="Sugano S."/>
            <person name="Sugiyama A."/>
            <person name="Sun R."/>
            <person name="Suzuki Y."/>
            <person name="Takenaka M."/>
            <person name="Takezawa D."/>
            <person name="Tomogane H."/>
            <person name="Tsuzuki M."/>
            <person name="Ueda T."/>
            <person name="Umeda M."/>
            <person name="Ward J.M."/>
            <person name="Watanabe Y."/>
            <person name="Yazaki K."/>
            <person name="Yokoyama R."/>
            <person name="Yoshitake Y."/>
            <person name="Yotsui I."/>
            <person name="Zachgo S."/>
            <person name="Schmutz J."/>
        </authorList>
    </citation>
    <scope>NUCLEOTIDE SEQUENCE [LARGE SCALE GENOMIC DNA]</scope>
    <source>
        <strain evidence="2">Tak-1</strain>
    </source>
</reference>
<dbReference type="EMBL" id="KZ772692">
    <property type="protein sequence ID" value="PTQ44380.1"/>
    <property type="molecule type" value="Genomic_DNA"/>
</dbReference>
<organism evidence="1 2">
    <name type="scientific">Marchantia polymorpha</name>
    <name type="common">Common liverwort</name>
    <name type="synonym">Marchantia aquatica</name>
    <dbReference type="NCBI Taxonomy" id="3197"/>
    <lineage>
        <taxon>Eukaryota</taxon>
        <taxon>Viridiplantae</taxon>
        <taxon>Streptophyta</taxon>
        <taxon>Embryophyta</taxon>
        <taxon>Marchantiophyta</taxon>
        <taxon>Marchantiopsida</taxon>
        <taxon>Marchantiidae</taxon>
        <taxon>Marchantiales</taxon>
        <taxon>Marchantiaceae</taxon>
        <taxon>Marchantia</taxon>
    </lineage>
</organism>